<comment type="caution">
    <text evidence="1">The sequence shown here is derived from an EMBL/GenBank/DDBJ whole genome shotgun (WGS) entry which is preliminary data.</text>
</comment>
<organism evidence="1 2">
    <name type="scientific">Eleutherodactylus coqui</name>
    <name type="common">Puerto Rican coqui</name>
    <dbReference type="NCBI Taxonomy" id="57060"/>
    <lineage>
        <taxon>Eukaryota</taxon>
        <taxon>Metazoa</taxon>
        <taxon>Chordata</taxon>
        <taxon>Craniata</taxon>
        <taxon>Vertebrata</taxon>
        <taxon>Euteleostomi</taxon>
        <taxon>Amphibia</taxon>
        <taxon>Batrachia</taxon>
        <taxon>Anura</taxon>
        <taxon>Neobatrachia</taxon>
        <taxon>Hyloidea</taxon>
        <taxon>Eleutherodactylidae</taxon>
        <taxon>Eleutherodactylinae</taxon>
        <taxon>Eleutherodactylus</taxon>
        <taxon>Eleutherodactylus</taxon>
    </lineage>
</organism>
<accession>A0A8J6JP00</accession>
<proteinExistence type="predicted"/>
<dbReference type="EMBL" id="WNTK01001594">
    <property type="protein sequence ID" value="KAG9467135.1"/>
    <property type="molecule type" value="Genomic_DNA"/>
</dbReference>
<dbReference type="Proteomes" id="UP000770717">
    <property type="component" value="Unassembled WGS sequence"/>
</dbReference>
<evidence type="ECO:0000313" key="2">
    <source>
        <dbReference type="Proteomes" id="UP000770717"/>
    </source>
</evidence>
<dbReference type="AlphaFoldDB" id="A0A8J6JP00"/>
<name>A0A8J6JP00_ELECQ</name>
<keyword evidence="2" id="KW-1185">Reference proteome</keyword>
<reference evidence="1" key="1">
    <citation type="thesis" date="2020" institute="ProQuest LLC" country="789 East Eisenhower Parkway, Ann Arbor, MI, USA">
        <title>Comparative Genomics and Chromosome Evolution.</title>
        <authorList>
            <person name="Mudd A.B."/>
        </authorList>
    </citation>
    <scope>NUCLEOTIDE SEQUENCE</scope>
    <source>
        <strain evidence="1">HN-11 Male</strain>
        <tissue evidence="1">Kidney and liver</tissue>
    </source>
</reference>
<sequence length="107" mass="12263">MFISKMLHSSDIPTIDSSGCLLLIAWETPLLWKEITEHKGSWWPGRKLARMCFPGPTNLDLKKSVQVPMSSVISFQPEGRGINIWRTEHSENRNLISECVALRFQTH</sequence>
<protein>
    <submittedName>
        <fullName evidence="1">Uncharacterized protein</fullName>
    </submittedName>
</protein>
<evidence type="ECO:0000313" key="1">
    <source>
        <dbReference type="EMBL" id="KAG9467135.1"/>
    </source>
</evidence>
<gene>
    <name evidence="1" type="ORF">GDO78_015543</name>
</gene>